<dbReference type="AlphaFoldDB" id="A0A2D6LP21"/>
<organism evidence="1 2">
    <name type="scientific">Candidatus Iainarchaeum sp</name>
    <dbReference type="NCBI Taxonomy" id="3101447"/>
    <lineage>
        <taxon>Archaea</taxon>
        <taxon>Candidatus Iainarchaeota</taxon>
        <taxon>Candidatus Iainarchaeia</taxon>
        <taxon>Candidatus Iainarchaeales</taxon>
        <taxon>Candidatus Iainarchaeaceae</taxon>
        <taxon>Candidatus Iainarchaeum</taxon>
    </lineage>
</organism>
<proteinExistence type="predicted"/>
<dbReference type="EMBL" id="NZBD01000003">
    <property type="protein sequence ID" value="MAG17946.1"/>
    <property type="molecule type" value="Genomic_DNA"/>
</dbReference>
<gene>
    <name evidence="1" type="ORF">CL944_00560</name>
</gene>
<dbReference type="Proteomes" id="UP000226712">
    <property type="component" value="Unassembled WGS sequence"/>
</dbReference>
<accession>A0A2D6LP21</accession>
<reference evidence="2" key="1">
    <citation type="submission" date="2017-09" db="EMBL/GenBank/DDBJ databases">
        <title>The Reconstruction of 2,631 Draft Metagenome-Assembled Genomes from the Global Oceans.</title>
        <authorList>
            <person name="Tully B.J."/>
            <person name="Graham E.D."/>
            <person name="Heidelberg J.F."/>
        </authorList>
    </citation>
    <scope>NUCLEOTIDE SEQUENCE [LARGE SCALE GENOMIC DNA]</scope>
</reference>
<comment type="caution">
    <text evidence="1">The sequence shown here is derived from an EMBL/GenBank/DDBJ whole genome shotgun (WGS) entry which is preliminary data.</text>
</comment>
<name>A0A2D6LP21_9ARCH</name>
<evidence type="ECO:0000313" key="2">
    <source>
        <dbReference type="Proteomes" id="UP000226712"/>
    </source>
</evidence>
<protein>
    <submittedName>
        <fullName evidence="1">Uncharacterized protein</fullName>
    </submittedName>
</protein>
<sequence>MDSKGQAYSVFKLLIAAVVAGAILLILLQVLQVLPPIGAQNPNAISSEIVKSQINSPGEERIIKDVSFNNGDSLNAKTIASGSGGLGTDQVCVFASDFAPNLESFIDPGENGKVVIYEGSFTQKTRLFIMCDRWNDLVDESLEVYNVDERFGIDEGLDNCEAPTPETSNYCVVAIISD</sequence>
<evidence type="ECO:0000313" key="1">
    <source>
        <dbReference type="EMBL" id="MAG17946.1"/>
    </source>
</evidence>